<dbReference type="Proteomes" id="UP000306602">
    <property type="component" value="Unassembled WGS sequence"/>
</dbReference>
<dbReference type="InterPro" id="IPR050330">
    <property type="entry name" value="Bact_OuterMem_StrucFunc"/>
</dbReference>
<name>A0A4S4NDB9_9RHOB</name>
<evidence type="ECO:0000313" key="4">
    <source>
        <dbReference type="Proteomes" id="UP000306602"/>
    </source>
</evidence>
<dbReference type="GO" id="GO:0016020">
    <property type="term" value="C:membrane"/>
    <property type="evidence" value="ECO:0007669"/>
    <property type="project" value="UniProtKB-UniRule"/>
</dbReference>
<dbReference type="EMBL" id="SRKY01000002">
    <property type="protein sequence ID" value="THH37482.1"/>
    <property type="molecule type" value="Genomic_DNA"/>
</dbReference>
<organism evidence="3 4">
    <name type="scientific">Aliishimia ponticola</name>
    <dbReference type="NCBI Taxonomy" id="2499833"/>
    <lineage>
        <taxon>Bacteria</taxon>
        <taxon>Pseudomonadati</taxon>
        <taxon>Pseudomonadota</taxon>
        <taxon>Alphaproteobacteria</taxon>
        <taxon>Rhodobacterales</taxon>
        <taxon>Paracoccaceae</taxon>
        <taxon>Aliishimia</taxon>
    </lineage>
</organism>
<reference evidence="3 4" key="1">
    <citation type="submission" date="2019-04" db="EMBL/GenBank/DDBJ databases">
        <title>Shimia ponticola sp. nov., isolated from seawater.</title>
        <authorList>
            <person name="Kim Y.-O."/>
            <person name="Yoon J.-H."/>
        </authorList>
    </citation>
    <scope>NUCLEOTIDE SEQUENCE [LARGE SCALE GENOMIC DNA]</scope>
    <source>
        <strain evidence="3 4">MYP11</strain>
    </source>
</reference>
<evidence type="ECO:0000259" key="2">
    <source>
        <dbReference type="PROSITE" id="PS51123"/>
    </source>
</evidence>
<dbReference type="InterPro" id="IPR006665">
    <property type="entry name" value="OmpA-like"/>
</dbReference>
<comment type="caution">
    <text evidence="3">The sequence shown here is derived from an EMBL/GenBank/DDBJ whole genome shotgun (WGS) entry which is preliminary data.</text>
</comment>
<sequence length="139" mass="15535">MHWWADGGIEGVMVSRLHPETGKPVCLKRDTCYVGEGDTHFATDSAHLTAHARKNLHKVFTQKDVFGYAVYGHTDSRASHAYNRGLSKRRAAAVANYGRSVGAVIEQQYGFGETRPRATNKTAAGRKANRRVEVICYRW</sequence>
<dbReference type="OrthoDB" id="9782229at2"/>
<proteinExistence type="predicted"/>
<dbReference type="AlphaFoldDB" id="A0A4S4NDB9"/>
<protein>
    <submittedName>
        <fullName evidence="3">OmpA family protein</fullName>
    </submittedName>
</protein>
<dbReference type="Pfam" id="PF00691">
    <property type="entry name" value="OmpA"/>
    <property type="match status" value="1"/>
</dbReference>
<dbReference type="PANTHER" id="PTHR30329:SF21">
    <property type="entry name" value="LIPOPROTEIN YIAD-RELATED"/>
    <property type="match status" value="1"/>
</dbReference>
<keyword evidence="1" id="KW-0472">Membrane</keyword>
<dbReference type="PROSITE" id="PS51123">
    <property type="entry name" value="OMPA_2"/>
    <property type="match status" value="1"/>
</dbReference>
<gene>
    <name evidence="3" type="ORF">E4Z66_09450</name>
</gene>
<dbReference type="SUPFAM" id="SSF103088">
    <property type="entry name" value="OmpA-like"/>
    <property type="match status" value="1"/>
</dbReference>
<accession>A0A4S4NDB9</accession>
<feature type="domain" description="OmpA-like" evidence="2">
    <location>
        <begin position="28"/>
        <end position="139"/>
    </location>
</feature>
<evidence type="ECO:0000313" key="3">
    <source>
        <dbReference type="EMBL" id="THH37482.1"/>
    </source>
</evidence>
<evidence type="ECO:0000256" key="1">
    <source>
        <dbReference type="PROSITE-ProRule" id="PRU00473"/>
    </source>
</evidence>
<dbReference type="InterPro" id="IPR036737">
    <property type="entry name" value="OmpA-like_sf"/>
</dbReference>
<dbReference type="Gene3D" id="3.30.1330.60">
    <property type="entry name" value="OmpA-like domain"/>
    <property type="match status" value="1"/>
</dbReference>
<dbReference type="PANTHER" id="PTHR30329">
    <property type="entry name" value="STATOR ELEMENT OF FLAGELLAR MOTOR COMPLEX"/>
    <property type="match status" value="1"/>
</dbReference>
<dbReference type="CDD" id="cd07185">
    <property type="entry name" value="OmpA_C-like"/>
    <property type="match status" value="1"/>
</dbReference>
<keyword evidence="4" id="KW-1185">Reference proteome</keyword>